<evidence type="ECO:0000259" key="5">
    <source>
        <dbReference type="Pfam" id="PF01494"/>
    </source>
</evidence>
<dbReference type="Gene3D" id="3.50.50.60">
    <property type="entry name" value="FAD/NAD(P)-binding domain"/>
    <property type="match status" value="2"/>
</dbReference>
<keyword evidence="8" id="KW-1185">Reference proteome</keyword>
<dbReference type="InterPro" id="IPR036188">
    <property type="entry name" value="FAD/NAD-bd_sf"/>
</dbReference>
<dbReference type="InterPro" id="IPR038220">
    <property type="entry name" value="PHOX_C_sf"/>
</dbReference>
<dbReference type="Gene3D" id="3.30.9.10">
    <property type="entry name" value="D-Amino Acid Oxidase, subunit A, domain 2"/>
    <property type="match status" value="1"/>
</dbReference>
<keyword evidence="4" id="KW-0560">Oxidoreductase</keyword>
<reference evidence="7 8" key="1">
    <citation type="submission" date="2024-07" db="EMBL/GenBank/DDBJ databases">
        <title>Section-level genome sequencing and comparative genomics of Aspergillus sections Usti and Cavernicolus.</title>
        <authorList>
            <consortium name="Lawrence Berkeley National Laboratory"/>
            <person name="Nybo J.L."/>
            <person name="Vesth T.C."/>
            <person name="Theobald S."/>
            <person name="Frisvad J.C."/>
            <person name="Larsen T.O."/>
            <person name="Kjaerboelling I."/>
            <person name="Rothschild-Mancinelli K."/>
            <person name="Lyhne E.K."/>
            <person name="Kogle M.E."/>
            <person name="Barry K."/>
            <person name="Clum A."/>
            <person name="Na H."/>
            <person name="Ledsgaard L."/>
            <person name="Lin J."/>
            <person name="Lipzen A."/>
            <person name="Kuo A."/>
            <person name="Riley R."/>
            <person name="Mondo S."/>
            <person name="Labutti K."/>
            <person name="Haridas S."/>
            <person name="Pangalinan J."/>
            <person name="Salamov A.A."/>
            <person name="Simmons B.A."/>
            <person name="Magnuson J.K."/>
            <person name="Chen J."/>
            <person name="Drula E."/>
            <person name="Henrissat B."/>
            <person name="Wiebenga A."/>
            <person name="Lubbers R.J."/>
            <person name="Gomes A.C."/>
            <person name="Macurrencykelacurrency M.R."/>
            <person name="Stajich J."/>
            <person name="Grigoriev I.V."/>
            <person name="Mortensen U.H."/>
            <person name="De Vries R.P."/>
            <person name="Baker S.E."/>
            <person name="Andersen M.R."/>
        </authorList>
    </citation>
    <scope>NUCLEOTIDE SEQUENCE [LARGE SCALE GENOMIC DNA]</scope>
    <source>
        <strain evidence="7 8">CBS 449.75</strain>
    </source>
</reference>
<accession>A0ABR4LEW9</accession>
<dbReference type="EMBL" id="JBFXLQ010000057">
    <property type="protein sequence ID" value="KAL2863089.1"/>
    <property type="molecule type" value="Genomic_DNA"/>
</dbReference>
<keyword evidence="3" id="KW-0274">FAD</keyword>
<dbReference type="Gene3D" id="3.40.30.20">
    <property type="match status" value="1"/>
</dbReference>
<dbReference type="Proteomes" id="UP001610432">
    <property type="component" value="Unassembled WGS sequence"/>
</dbReference>
<sequence length="593" mass="66337">MPQLLKTDVFISGGGPIGLLVAYSLARQGVESLMVGVYNNLRLLFVLYSSNIMQANRFFKEQFDKGQQAMYGRATTMYPRTLEMLDQLDLLDVMNQIGFIGRSSVTYKDGERVTSRGWHVLFERMYGTHLDYLLNIRQKYAEEVIRNAYKRLGAEPYIGWKLESFSVDHEGEDDYKVTSHIRNLGTEELATVKSKYIVGADGGHSLVRRLAGIAFEGERTDYRWVRIDGYFKTNMPDADIGFAAIESKSHGTVLWVQLDHGVKRIGFAMTSGMLTKYGDQFTEEDAKREAIKSMEPFTLEFESVEWWTLYSITQRVADTFIRDDRILLAGDACHTHSSGAAQGMNTGIHDAVNLSWKMSGLIKGWYTKDVLQTYDTERRAAALYLIELDKAFSATISGSIPDAYKSRYANANELFTKLFDETIQFSIGLGVHYEENIINKPPRTGMISAGWRAPDALVYAPGSRLPARLFTLTKNCGQWSIIVFAGEPTETLVKLSVATEDLSKFAMTLPKGMIRFLTIIGQNVTQGDKLFQIPRLGYIYFDQDQSAHAAYSISPASGAVVILRPDGLLAHATTLDDVGSAIAFLSSFTRSVA</sequence>
<feature type="domain" description="Phenol hydroxylase-like C-terminal dimerisation" evidence="6">
    <location>
        <begin position="431"/>
        <end position="590"/>
    </location>
</feature>
<comment type="similarity">
    <text evidence="1">Belongs to the PheA/TfdB FAD monooxygenase family.</text>
</comment>
<dbReference type="InterPro" id="IPR002938">
    <property type="entry name" value="FAD-bd"/>
</dbReference>
<evidence type="ECO:0000259" key="6">
    <source>
        <dbReference type="Pfam" id="PF07976"/>
    </source>
</evidence>
<dbReference type="SUPFAM" id="SSF51905">
    <property type="entry name" value="FAD/NAD(P)-binding domain"/>
    <property type="match status" value="1"/>
</dbReference>
<dbReference type="PANTHER" id="PTHR43004">
    <property type="entry name" value="TRK SYSTEM POTASSIUM UPTAKE PROTEIN"/>
    <property type="match status" value="1"/>
</dbReference>
<feature type="domain" description="FAD-binding" evidence="5">
    <location>
        <begin position="69"/>
        <end position="382"/>
    </location>
</feature>
<comment type="caution">
    <text evidence="7">The sequence shown here is derived from an EMBL/GenBank/DDBJ whole genome shotgun (WGS) entry which is preliminary data.</text>
</comment>
<evidence type="ECO:0000256" key="1">
    <source>
        <dbReference type="ARBA" id="ARBA00007801"/>
    </source>
</evidence>
<evidence type="ECO:0000256" key="4">
    <source>
        <dbReference type="ARBA" id="ARBA00023002"/>
    </source>
</evidence>
<dbReference type="GeneID" id="98141569"/>
<evidence type="ECO:0000313" key="7">
    <source>
        <dbReference type="EMBL" id="KAL2863089.1"/>
    </source>
</evidence>
<evidence type="ECO:0000313" key="8">
    <source>
        <dbReference type="Proteomes" id="UP001610432"/>
    </source>
</evidence>
<dbReference type="PANTHER" id="PTHR43004:SF5">
    <property type="entry name" value="FAD-BINDING DOMAIN-CONTAINING PROTEIN"/>
    <property type="match status" value="1"/>
</dbReference>
<organism evidence="7 8">
    <name type="scientific">Aspergillus lucknowensis</name>
    <dbReference type="NCBI Taxonomy" id="176173"/>
    <lineage>
        <taxon>Eukaryota</taxon>
        <taxon>Fungi</taxon>
        <taxon>Dikarya</taxon>
        <taxon>Ascomycota</taxon>
        <taxon>Pezizomycotina</taxon>
        <taxon>Eurotiomycetes</taxon>
        <taxon>Eurotiomycetidae</taxon>
        <taxon>Eurotiales</taxon>
        <taxon>Aspergillaceae</taxon>
        <taxon>Aspergillus</taxon>
        <taxon>Aspergillus subgen. Nidulantes</taxon>
    </lineage>
</organism>
<dbReference type="SUPFAM" id="SSF54373">
    <property type="entry name" value="FAD-linked reductases, C-terminal domain"/>
    <property type="match status" value="1"/>
</dbReference>
<dbReference type="Pfam" id="PF07976">
    <property type="entry name" value="Phe_hydrox_dim"/>
    <property type="match status" value="1"/>
</dbReference>
<dbReference type="InterPro" id="IPR036249">
    <property type="entry name" value="Thioredoxin-like_sf"/>
</dbReference>
<dbReference type="RefSeq" id="XP_070882068.1">
    <property type="nucleotide sequence ID" value="XM_071026497.1"/>
</dbReference>
<name>A0ABR4LEW9_9EURO</name>
<gene>
    <name evidence="7" type="ORF">BJX67DRAFT_269883</name>
</gene>
<dbReference type="InterPro" id="IPR050641">
    <property type="entry name" value="RIFMO-like"/>
</dbReference>
<dbReference type="SUPFAM" id="SSF52833">
    <property type="entry name" value="Thioredoxin-like"/>
    <property type="match status" value="1"/>
</dbReference>
<proteinExistence type="inferred from homology"/>
<protein>
    <submittedName>
        <fullName evidence="7">Pentachlorophenol 4-monooxygenase</fullName>
    </submittedName>
</protein>
<evidence type="ECO:0000256" key="3">
    <source>
        <dbReference type="ARBA" id="ARBA00022827"/>
    </source>
</evidence>
<keyword evidence="2" id="KW-0285">Flavoprotein</keyword>
<dbReference type="Pfam" id="PF01494">
    <property type="entry name" value="FAD_binding_3"/>
    <property type="match status" value="1"/>
</dbReference>
<dbReference type="PRINTS" id="PR00420">
    <property type="entry name" value="RNGMNOXGNASE"/>
</dbReference>
<evidence type="ECO:0000256" key="2">
    <source>
        <dbReference type="ARBA" id="ARBA00022630"/>
    </source>
</evidence>
<dbReference type="InterPro" id="IPR012941">
    <property type="entry name" value="Phe_hydrox_C_dim_dom"/>
</dbReference>